<dbReference type="InterPro" id="IPR013750">
    <property type="entry name" value="GHMP_kinase_C_dom"/>
</dbReference>
<evidence type="ECO:0000256" key="2">
    <source>
        <dbReference type="ARBA" id="ARBA00012958"/>
    </source>
</evidence>
<dbReference type="GO" id="GO:0005777">
    <property type="term" value="C:peroxisome"/>
    <property type="evidence" value="ECO:0007669"/>
    <property type="project" value="TreeGrafter"/>
</dbReference>
<evidence type="ECO:0000256" key="4">
    <source>
        <dbReference type="ARBA" id="ARBA00022741"/>
    </source>
</evidence>
<evidence type="ECO:0000256" key="7">
    <source>
        <dbReference type="SAM" id="MobiDB-lite"/>
    </source>
</evidence>
<dbReference type="GO" id="GO:0010142">
    <property type="term" value="P:farnesyl diphosphate biosynthetic process, mevalonate pathway"/>
    <property type="evidence" value="ECO:0007669"/>
    <property type="project" value="TreeGrafter"/>
</dbReference>
<evidence type="ECO:0000256" key="3">
    <source>
        <dbReference type="ARBA" id="ARBA00022679"/>
    </source>
</evidence>
<comment type="pathway">
    <text evidence="1">Isoprenoid biosynthesis; isopentenyl diphosphate biosynthesis via mevalonate pathway; isopentenyl diphosphate from (R)-mevalonate: step 2/3.</text>
</comment>
<comment type="caution">
    <text evidence="9">The sequence shown here is derived from an EMBL/GenBank/DDBJ whole genome shotgun (WGS) entry which is preliminary data.</text>
</comment>
<protein>
    <recommendedName>
        <fullName evidence="2">phosphomevalonate kinase</fullName>
        <ecNumber evidence="2">2.7.4.2</ecNumber>
    </recommendedName>
</protein>
<keyword evidence="10" id="KW-1185">Reference proteome</keyword>
<dbReference type="GO" id="GO:0019287">
    <property type="term" value="P:isopentenyl diphosphate biosynthetic process, mevalonate pathway"/>
    <property type="evidence" value="ECO:0007669"/>
    <property type="project" value="UniProtKB-UniPathway"/>
</dbReference>
<dbReference type="EMBL" id="JWZX01001948">
    <property type="protein sequence ID" value="KOO31719.1"/>
    <property type="molecule type" value="Genomic_DNA"/>
</dbReference>
<proteinExistence type="predicted"/>
<dbReference type="GO" id="GO:0005524">
    <property type="term" value="F:ATP binding"/>
    <property type="evidence" value="ECO:0007669"/>
    <property type="project" value="UniProtKB-KW"/>
</dbReference>
<dbReference type="InterPro" id="IPR035102">
    <property type="entry name" value="Phosphomevalonate_kinase"/>
</dbReference>
<evidence type="ECO:0000313" key="10">
    <source>
        <dbReference type="Proteomes" id="UP000037460"/>
    </source>
</evidence>
<keyword evidence="4" id="KW-0547">Nucleotide-binding</keyword>
<accession>A0A0M0JYS0</accession>
<dbReference type="AlphaFoldDB" id="A0A0M0JYS0"/>
<dbReference type="GO" id="GO:0004631">
    <property type="term" value="F:phosphomevalonate kinase activity"/>
    <property type="evidence" value="ECO:0007669"/>
    <property type="project" value="UniProtKB-EC"/>
</dbReference>
<dbReference type="InterPro" id="IPR020568">
    <property type="entry name" value="Ribosomal_Su5_D2-typ_SF"/>
</dbReference>
<dbReference type="Pfam" id="PF08544">
    <property type="entry name" value="GHMP_kinases_C"/>
    <property type="match status" value="1"/>
</dbReference>
<dbReference type="PANTHER" id="PTHR31814:SF2">
    <property type="entry name" value="PHOSPHOMEVALONATE KINASE"/>
    <property type="match status" value="1"/>
</dbReference>
<keyword evidence="3" id="KW-0808">Transferase</keyword>
<evidence type="ECO:0000259" key="8">
    <source>
        <dbReference type="Pfam" id="PF08544"/>
    </source>
</evidence>
<organism evidence="9 10">
    <name type="scientific">Chrysochromulina tobinii</name>
    <dbReference type="NCBI Taxonomy" id="1460289"/>
    <lineage>
        <taxon>Eukaryota</taxon>
        <taxon>Haptista</taxon>
        <taxon>Haptophyta</taxon>
        <taxon>Prymnesiophyceae</taxon>
        <taxon>Prymnesiales</taxon>
        <taxon>Chrysochromulinaceae</taxon>
        <taxon>Chrysochromulina</taxon>
    </lineage>
</organism>
<keyword evidence="5 9" id="KW-0418">Kinase</keyword>
<dbReference type="Proteomes" id="UP000037460">
    <property type="component" value="Unassembled WGS sequence"/>
</dbReference>
<reference evidence="10" key="1">
    <citation type="journal article" date="2015" name="PLoS Genet.">
        <title>Genome Sequence and Transcriptome Analyses of Chrysochromulina tobin: Metabolic Tools for Enhanced Algal Fitness in the Prominent Order Prymnesiales (Haptophyceae).</title>
        <authorList>
            <person name="Hovde B.T."/>
            <person name="Deodato C.R."/>
            <person name="Hunsperger H.M."/>
            <person name="Ryken S.A."/>
            <person name="Yost W."/>
            <person name="Jha R.K."/>
            <person name="Patterson J."/>
            <person name="Monnat R.J. Jr."/>
            <person name="Barlow S.B."/>
            <person name="Starkenburg S.R."/>
            <person name="Cattolico R.A."/>
        </authorList>
    </citation>
    <scope>NUCLEOTIDE SEQUENCE</scope>
    <source>
        <strain evidence="10">CCMP291</strain>
    </source>
</reference>
<dbReference type="InterPro" id="IPR014721">
    <property type="entry name" value="Ribsml_uS5_D2-typ_fold_subgr"/>
</dbReference>
<gene>
    <name evidence="9" type="ORF">Ctob_010526</name>
</gene>
<dbReference type="Gene3D" id="3.30.230.10">
    <property type="match status" value="1"/>
</dbReference>
<dbReference type="PANTHER" id="PTHR31814">
    <property type="match status" value="1"/>
</dbReference>
<evidence type="ECO:0000313" key="9">
    <source>
        <dbReference type="EMBL" id="KOO31719.1"/>
    </source>
</evidence>
<evidence type="ECO:0000256" key="1">
    <source>
        <dbReference type="ARBA" id="ARBA00005017"/>
    </source>
</evidence>
<feature type="domain" description="GHMP kinase C-terminal" evidence="8">
    <location>
        <begin position="407"/>
        <end position="471"/>
    </location>
</feature>
<sequence length="616" mass="63768">MLGTTCSAPGKVLLAGGYLILDRPHSGLVLALDARFYSRVELHEFKDAAAAKTPATSLLIEVHSPQFDDERRYVYEPTASTPLAPTPRADGTAPPPTNRYVEVPLLYGLTLLTELRGSGYVAEAVKASRAAGWASLGGTVGLRVTLAADNAFYSQAAELRARGWPQSAASLRALPSMLPPRRDEEGEIAKTGLGSSATLVTSLLAALLGTFGAISLPGEAVTLGAASTTPTSLALLHSLAQLCHCAAQGKVGSGFDVCSATYGSQRYVRFSPSLIAPFLALADGAAPPAKELAACVLGTTSAWDHIVEPFHLPPGVEVMMADVACGANTPSMVKQVQKWRQSDPAAEALWQEYAAASAKVQGAIAALCRLHERGVGGRGWDAQLCECSAVQPTEWNSISPVGAALALIRQSGLELRQLILFVSAAAATAIEPPAQTALLNATMEVPGVLLAVVPGAGGGDAVLALILPSAAPSATDGPVGERARAPCGMAATRSRVAALWATWPTTAPPPAPTVVCELPVREAPAAARHNGVLVEATSMEQGVHASAGAKQLAAARENAISARAAPSSVNHLRSPSLRVYTPDELRERAAKRAERAAGRLATAPVTAPGDVWRLEV</sequence>
<evidence type="ECO:0000256" key="6">
    <source>
        <dbReference type="ARBA" id="ARBA00022840"/>
    </source>
</evidence>
<dbReference type="EC" id="2.7.4.2" evidence="2"/>
<dbReference type="SUPFAM" id="SSF54211">
    <property type="entry name" value="Ribosomal protein S5 domain 2-like"/>
    <property type="match status" value="1"/>
</dbReference>
<name>A0A0M0JYS0_9EUKA</name>
<keyword evidence="6" id="KW-0067">ATP-binding</keyword>
<dbReference type="OrthoDB" id="10262935at2759"/>
<evidence type="ECO:0000256" key="5">
    <source>
        <dbReference type="ARBA" id="ARBA00022777"/>
    </source>
</evidence>
<dbReference type="UniPathway" id="UPA00057">
    <property type="reaction ID" value="UER00099"/>
</dbReference>
<feature type="region of interest" description="Disordered" evidence="7">
    <location>
        <begin position="78"/>
        <end position="97"/>
    </location>
</feature>